<evidence type="ECO:0000256" key="15">
    <source>
        <dbReference type="PROSITE-ProRule" id="PRU00090"/>
    </source>
</evidence>
<dbReference type="Pfam" id="PF01392">
    <property type="entry name" value="Fz"/>
    <property type="match status" value="1"/>
</dbReference>
<feature type="domain" description="FZ" evidence="19">
    <location>
        <begin position="35"/>
        <end position="156"/>
    </location>
</feature>
<keyword evidence="6 17" id="KW-0812">Transmembrane</keyword>
<dbReference type="InterPro" id="IPR000539">
    <property type="entry name" value="Frizzled/Smoothened_7TM"/>
</dbReference>
<dbReference type="FunFam" id="1.10.2000.10:FF:000008">
    <property type="entry name" value="Frizzled receptor 4"/>
    <property type="match status" value="1"/>
</dbReference>
<feature type="disulfide bond" evidence="15">
    <location>
        <begin position="48"/>
        <end position="94"/>
    </location>
</feature>
<evidence type="ECO:0000256" key="7">
    <source>
        <dbReference type="ARBA" id="ARBA00022729"/>
    </source>
</evidence>
<evidence type="ECO:0000313" key="21">
    <source>
        <dbReference type="EMBL" id="CAD7643799.1"/>
    </source>
</evidence>
<dbReference type="Pfam" id="PF01534">
    <property type="entry name" value="Frizzled"/>
    <property type="match status" value="2"/>
</dbReference>
<dbReference type="SMART" id="SM00063">
    <property type="entry name" value="FRI"/>
    <property type="match status" value="1"/>
</dbReference>
<keyword evidence="14" id="KW-0807">Transducer</keyword>
<feature type="disulfide bond" evidence="15">
    <location>
        <begin position="40"/>
        <end position="101"/>
    </location>
</feature>
<feature type="transmembrane region" description="Helical" evidence="17">
    <location>
        <begin position="454"/>
        <end position="474"/>
    </location>
</feature>
<dbReference type="PRINTS" id="PR00489">
    <property type="entry name" value="FRIZZLED"/>
</dbReference>
<dbReference type="InterPro" id="IPR015526">
    <property type="entry name" value="Frizzled/SFRP"/>
</dbReference>
<dbReference type="PANTHER" id="PTHR11309">
    <property type="entry name" value="FRIZZLED"/>
    <property type="match status" value="1"/>
</dbReference>
<dbReference type="GO" id="GO:0017147">
    <property type="term" value="F:Wnt-protein binding"/>
    <property type="evidence" value="ECO:0007669"/>
    <property type="project" value="TreeGrafter"/>
</dbReference>
<evidence type="ECO:0000256" key="13">
    <source>
        <dbReference type="ARBA" id="ARBA00023180"/>
    </source>
</evidence>
<evidence type="ECO:0000256" key="12">
    <source>
        <dbReference type="ARBA" id="ARBA00023170"/>
    </source>
</evidence>
<evidence type="ECO:0000256" key="1">
    <source>
        <dbReference type="ARBA" id="ARBA00004141"/>
    </source>
</evidence>
<organism evidence="21">
    <name type="scientific">Oppiella nova</name>
    <dbReference type="NCBI Taxonomy" id="334625"/>
    <lineage>
        <taxon>Eukaryota</taxon>
        <taxon>Metazoa</taxon>
        <taxon>Ecdysozoa</taxon>
        <taxon>Arthropoda</taxon>
        <taxon>Chelicerata</taxon>
        <taxon>Arachnida</taxon>
        <taxon>Acari</taxon>
        <taxon>Acariformes</taxon>
        <taxon>Sarcoptiformes</taxon>
        <taxon>Oribatida</taxon>
        <taxon>Brachypylina</taxon>
        <taxon>Oppioidea</taxon>
        <taxon>Oppiidae</taxon>
        <taxon>Oppiella</taxon>
    </lineage>
</organism>
<feature type="compositionally biased region" description="Basic residues" evidence="16">
    <location>
        <begin position="190"/>
        <end position="203"/>
    </location>
</feature>
<feature type="transmembrane region" description="Helical" evidence="17">
    <location>
        <begin position="412"/>
        <end position="434"/>
    </location>
</feature>
<name>A0A7R9QFB0_9ACAR</name>
<keyword evidence="22" id="KW-1185">Reference proteome</keyword>
<accession>A0A7R9QFB0</accession>
<dbReference type="AlphaFoldDB" id="A0A7R9QFB0"/>
<feature type="transmembrane region" description="Helical" evidence="17">
    <location>
        <begin position="561"/>
        <end position="585"/>
    </location>
</feature>
<dbReference type="SUPFAM" id="SSF63501">
    <property type="entry name" value="Frizzled cysteine-rich domain"/>
    <property type="match status" value="1"/>
</dbReference>
<dbReference type="EMBL" id="OC916293">
    <property type="protein sequence ID" value="CAD7643799.1"/>
    <property type="molecule type" value="Genomic_DNA"/>
</dbReference>
<dbReference type="InterPro" id="IPR017981">
    <property type="entry name" value="GPCR_2-like_7TM"/>
</dbReference>
<dbReference type="EMBL" id="CAJPVJ010001468">
    <property type="protein sequence ID" value="CAG2164779.1"/>
    <property type="molecule type" value="Genomic_DNA"/>
</dbReference>
<keyword evidence="9" id="KW-0297">G-protein coupled receptor</keyword>
<keyword evidence="8 17" id="KW-1133">Transmembrane helix</keyword>
<evidence type="ECO:0000259" key="19">
    <source>
        <dbReference type="PROSITE" id="PS50038"/>
    </source>
</evidence>
<dbReference type="GO" id="GO:0060070">
    <property type="term" value="P:canonical Wnt signaling pathway"/>
    <property type="evidence" value="ECO:0007669"/>
    <property type="project" value="TreeGrafter"/>
</dbReference>
<feature type="signal peptide" evidence="18">
    <location>
        <begin position="1"/>
        <end position="28"/>
    </location>
</feature>
<feature type="disulfide bond" evidence="15">
    <location>
        <begin position="85"/>
        <end position="123"/>
    </location>
</feature>
<evidence type="ECO:0000259" key="20">
    <source>
        <dbReference type="PROSITE" id="PS50261"/>
    </source>
</evidence>
<dbReference type="SMART" id="SM01330">
    <property type="entry name" value="Frizzled"/>
    <property type="match status" value="1"/>
</dbReference>
<keyword evidence="7 18" id="KW-0732">Signal</keyword>
<dbReference type="CDD" id="cd07448">
    <property type="entry name" value="CRD_FZ4"/>
    <property type="match status" value="1"/>
</dbReference>
<feature type="transmembrane region" description="Helical" evidence="17">
    <location>
        <begin position="321"/>
        <end position="340"/>
    </location>
</feature>
<evidence type="ECO:0000256" key="10">
    <source>
        <dbReference type="ARBA" id="ARBA00023136"/>
    </source>
</evidence>
<reference evidence="21" key="1">
    <citation type="submission" date="2020-11" db="EMBL/GenBank/DDBJ databases">
        <authorList>
            <person name="Tran Van P."/>
        </authorList>
    </citation>
    <scope>NUCLEOTIDE SEQUENCE</scope>
</reference>
<feature type="transmembrane region" description="Helical" evidence="17">
    <location>
        <begin position="605"/>
        <end position="625"/>
    </location>
</feature>
<evidence type="ECO:0000313" key="22">
    <source>
        <dbReference type="Proteomes" id="UP000728032"/>
    </source>
</evidence>
<evidence type="ECO:0000256" key="4">
    <source>
        <dbReference type="ARBA" id="ARBA00022473"/>
    </source>
</evidence>
<dbReference type="PROSITE" id="PS50261">
    <property type="entry name" value="G_PROTEIN_RECEP_F2_4"/>
    <property type="match status" value="1"/>
</dbReference>
<dbReference type="InterPro" id="IPR041765">
    <property type="entry name" value="FZ4_CRD"/>
</dbReference>
<evidence type="ECO:0000256" key="6">
    <source>
        <dbReference type="ARBA" id="ARBA00022692"/>
    </source>
</evidence>
<dbReference type="GO" id="GO:0035567">
    <property type="term" value="P:non-canonical Wnt signaling pathway"/>
    <property type="evidence" value="ECO:0007669"/>
    <property type="project" value="TreeGrafter"/>
</dbReference>
<comment type="subcellular location">
    <subcellularLocation>
        <location evidence="1">Membrane</location>
        <topology evidence="1">Multi-pass membrane protein</topology>
    </subcellularLocation>
</comment>
<dbReference type="GO" id="GO:0016020">
    <property type="term" value="C:membrane"/>
    <property type="evidence" value="ECO:0007669"/>
    <property type="project" value="UniProtKB-SubCell"/>
</dbReference>
<dbReference type="PANTHER" id="PTHR11309:SF99">
    <property type="entry name" value="FRIZZLED-4"/>
    <property type="match status" value="1"/>
</dbReference>
<feature type="domain" description="G-protein coupled receptors family 2 profile 2" evidence="20">
    <location>
        <begin position="285"/>
        <end position="477"/>
    </location>
</feature>
<feature type="disulfide bond" evidence="15">
    <location>
        <begin position="116"/>
        <end position="140"/>
    </location>
</feature>
<proteinExistence type="inferred from homology"/>
<keyword evidence="10 17" id="KW-0472">Membrane</keyword>
<gene>
    <name evidence="21" type="ORF">ONB1V03_LOCUS4328</name>
</gene>
<keyword evidence="13" id="KW-0325">Glycoprotein</keyword>
<keyword evidence="4" id="KW-0217">Developmental protein</keyword>
<dbReference type="InterPro" id="IPR020067">
    <property type="entry name" value="Frizzled_dom"/>
</dbReference>
<keyword evidence="11 15" id="KW-1015">Disulfide bond</keyword>
<evidence type="ECO:0000256" key="16">
    <source>
        <dbReference type="SAM" id="MobiDB-lite"/>
    </source>
</evidence>
<feature type="chain" id="PRO_5035593203" description="Frizzled-4" evidence="18">
    <location>
        <begin position="29"/>
        <end position="697"/>
    </location>
</feature>
<feature type="compositionally biased region" description="Gly residues" evidence="16">
    <location>
        <begin position="178"/>
        <end position="189"/>
    </location>
</feature>
<evidence type="ECO:0000256" key="2">
    <source>
        <dbReference type="ARBA" id="ARBA00008077"/>
    </source>
</evidence>
<evidence type="ECO:0000256" key="11">
    <source>
        <dbReference type="ARBA" id="ARBA00023157"/>
    </source>
</evidence>
<evidence type="ECO:0000256" key="5">
    <source>
        <dbReference type="ARBA" id="ARBA00022687"/>
    </source>
</evidence>
<sequence>MCSKSLPTLVWTQVLLLLLTLQILLISGVKLSAPDSARQCEPIRIDMCRGLGYNVTGMPNMVGHELQQDAELQLQTFTPLIQYGCSSQLRFFLCAVYTPMCTDKVPISIGPCRPLCENVRHRCEPVLQEFGFPWPSALNCSKFPLENNHQHMCMEGPEPEHHERLPQHKYPTAHSIPAGGGGGGGGRGGHSGRRNKPNKHHKPSQTAVPDGQFSRGGTGSGGQPSIVSVANGGHSLSVDTTRKHHYNLCLDYKYFDQYYYINRTERCAHNCSADILFTSENKNFADLWTAIWAVMCFVSTLFTISTFLVDSTRFRYPERAVIFLAANYCIYSCAYIYRLIAGRQDVACHVDSQHNVSILIQEGLDNVNCTVIFVLLYFFGMASAVWWLILAFTWFLAAGLRWSPAAIDSKYTYYHFIAWILPALKTIAILVMRVVDADELTGTCYVGQQSRSTLLYFVIIPSAVYLALGVLFLLGGLCAKLYANDQPICHTCIIPTRVRHGSHHSTITSSSHSTTCPHPLLSQSQTAGAVNSCYKGSTTGTAATTANPYNSEKLNVLMVRVGIFALIYTLPATSVLGANIYEYWARDSWYLMSAGAIHDRPNVEIFTLKIFMSLVIGIKTGLWMWSSKTPFTTWRKVGKRLVQKKQPLPLYLQGVNGPGIVAAHKQALIPVMTSNGQVGANGKRTRVKGAGGNETAV</sequence>
<feature type="region of interest" description="Disordered" evidence="16">
    <location>
        <begin position="170"/>
        <end position="226"/>
    </location>
</feature>
<dbReference type="GO" id="GO:0004930">
    <property type="term" value="F:G protein-coupled receptor activity"/>
    <property type="evidence" value="ECO:0007669"/>
    <property type="project" value="UniProtKB-KW"/>
</dbReference>
<dbReference type="InterPro" id="IPR036790">
    <property type="entry name" value="Frizzled_dom_sf"/>
</dbReference>
<evidence type="ECO:0000256" key="9">
    <source>
        <dbReference type="ARBA" id="ARBA00023040"/>
    </source>
</evidence>
<dbReference type="GO" id="GO:0005615">
    <property type="term" value="C:extracellular space"/>
    <property type="evidence" value="ECO:0007669"/>
    <property type="project" value="TreeGrafter"/>
</dbReference>
<feature type="transmembrane region" description="Helical" evidence="17">
    <location>
        <begin position="287"/>
        <end position="309"/>
    </location>
</feature>
<dbReference type="Gene3D" id="1.20.1070.10">
    <property type="entry name" value="Rhodopsin 7-helix transmembrane proteins"/>
    <property type="match status" value="1"/>
</dbReference>
<evidence type="ECO:0000256" key="17">
    <source>
        <dbReference type="SAM" id="Phobius"/>
    </source>
</evidence>
<feature type="disulfide bond" evidence="15">
    <location>
        <begin position="112"/>
        <end position="153"/>
    </location>
</feature>
<evidence type="ECO:0000256" key="3">
    <source>
        <dbReference type="ARBA" id="ARBA00018149"/>
    </source>
</evidence>
<evidence type="ECO:0000256" key="18">
    <source>
        <dbReference type="SAM" id="SignalP"/>
    </source>
</evidence>
<feature type="transmembrane region" description="Helical" evidence="17">
    <location>
        <begin position="371"/>
        <end position="400"/>
    </location>
</feature>
<keyword evidence="5" id="KW-0879">Wnt signaling pathway</keyword>
<dbReference type="Gene3D" id="1.10.2000.10">
    <property type="entry name" value="Frizzled cysteine-rich domain"/>
    <property type="match status" value="1"/>
</dbReference>
<comment type="similarity">
    <text evidence="2">Belongs to the G-protein coupled receptor Fz/Smo family.</text>
</comment>
<protein>
    <recommendedName>
        <fullName evidence="3">Frizzled-4</fullName>
    </recommendedName>
</protein>
<keyword evidence="12" id="KW-0675">Receptor</keyword>
<dbReference type="Proteomes" id="UP000728032">
    <property type="component" value="Unassembled WGS sequence"/>
</dbReference>
<evidence type="ECO:0000256" key="14">
    <source>
        <dbReference type="ARBA" id="ARBA00023224"/>
    </source>
</evidence>
<dbReference type="OrthoDB" id="5959102at2759"/>
<dbReference type="PROSITE" id="PS50038">
    <property type="entry name" value="FZ"/>
    <property type="match status" value="1"/>
</dbReference>
<evidence type="ECO:0000256" key="8">
    <source>
        <dbReference type="ARBA" id="ARBA00022989"/>
    </source>
</evidence>